<dbReference type="InterPro" id="IPR013320">
    <property type="entry name" value="ConA-like_dom_sf"/>
</dbReference>
<evidence type="ECO:0000313" key="3">
    <source>
        <dbReference type="Proteomes" id="UP000671952"/>
    </source>
</evidence>
<dbReference type="InterPro" id="IPR001791">
    <property type="entry name" value="Laminin_G"/>
</dbReference>
<dbReference type="EMBL" id="MT161385">
    <property type="protein sequence ID" value="QJI52991.1"/>
    <property type="molecule type" value="Genomic_DNA"/>
</dbReference>
<protein>
    <submittedName>
        <fullName evidence="2">Putative structural protein</fullName>
    </submittedName>
</protein>
<gene>
    <name evidence="2" type="ORF">XccvBFoX4_gp37</name>
</gene>
<evidence type="ECO:0000259" key="1">
    <source>
        <dbReference type="PROSITE" id="PS50025"/>
    </source>
</evidence>
<organism evidence="2 3">
    <name type="scientific">Xanthomonas phage FoX4</name>
    <dbReference type="NCBI Taxonomy" id="2723900"/>
    <lineage>
        <taxon>Viruses</taxon>
        <taxon>Duplodnaviria</taxon>
        <taxon>Heunggongvirae</taxon>
        <taxon>Uroviricota</taxon>
        <taxon>Caudoviricetes</taxon>
        <taxon>Foxquatrovirus</taxon>
        <taxon>Foxquatrovirus fox4</taxon>
    </lineage>
</organism>
<feature type="domain" description="Laminin G" evidence="1">
    <location>
        <begin position="38"/>
        <end position="213"/>
    </location>
</feature>
<sequence length="350" mass="38795">MALVFNLPLTGPDGSVSIVDTSGNTTWQANGDASIQANALYLDGSGDYISTPTDDRFYIGSGTFEIAFDLNVLAVDAGSFLIIIDQLNTSSSLSSWQVYLYEGRLYFQAYSTSVGDQTVVSSPTSIADGAWHAVIIRKVGQTVSLLIDGNLVASASDGRTYAREPSFVIGARRNFNSTTAFMFRGRLRNFSLDVSPVQLLGVFNRSRVYVQPVGWDRPMRRGDFRRMEFYPVFPVETKRVDGLRITRGVPPWWGAPGSTSVVPTQRLRGRVMQRDADAGEDYPLANVRVALFYRRLHTLIDIRRSDMDGYVVFENLMPGSQAYYAIAFDNDDGVMQNAVIWDRLTPEPGA</sequence>
<evidence type="ECO:0000313" key="2">
    <source>
        <dbReference type="EMBL" id="QJI52991.1"/>
    </source>
</evidence>
<dbReference type="PROSITE" id="PS50025">
    <property type="entry name" value="LAM_G_DOMAIN"/>
    <property type="match status" value="1"/>
</dbReference>
<name>A0A858WLH0_9CAUD</name>
<reference evidence="2" key="1">
    <citation type="submission" date="2020-03" db="EMBL/GenBank/DDBJ databases">
        <title>Development of an integrated pest management strategy to control Xanthomonas campestris pv. campestris by using bacteriophages.</title>
        <authorList>
            <person name="Holtappels D."/>
            <person name="Rombouts S."/>
            <person name="Lavigne R."/>
            <person name="Wagemans J."/>
        </authorList>
    </citation>
    <scope>NUCLEOTIDE SEQUENCE</scope>
</reference>
<dbReference type="Gene3D" id="2.60.120.200">
    <property type="match status" value="1"/>
</dbReference>
<accession>A0A858WLH0</accession>
<dbReference type="SUPFAM" id="SSF49899">
    <property type="entry name" value="Concanavalin A-like lectins/glucanases"/>
    <property type="match status" value="1"/>
</dbReference>
<dbReference type="CDD" id="cd00110">
    <property type="entry name" value="LamG"/>
    <property type="match status" value="1"/>
</dbReference>
<dbReference type="Proteomes" id="UP000671952">
    <property type="component" value="Segment"/>
</dbReference>
<dbReference type="Pfam" id="PF13385">
    <property type="entry name" value="Laminin_G_3"/>
    <property type="match status" value="1"/>
</dbReference>
<proteinExistence type="predicted"/>
<keyword evidence="3" id="KW-1185">Reference proteome</keyword>